<dbReference type="SUPFAM" id="SSF51110">
    <property type="entry name" value="alpha-D-mannose-specific plant lectins"/>
    <property type="match status" value="1"/>
</dbReference>
<keyword evidence="5 10" id="KW-0732">Signal</keyword>
<keyword evidence="3" id="KW-0723">Serine/threonine-protein kinase</keyword>
<dbReference type="InterPro" id="IPR036426">
    <property type="entry name" value="Bulb-type_lectin_dom_sf"/>
</dbReference>
<dbReference type="SMART" id="SM00108">
    <property type="entry name" value="B_lectin"/>
    <property type="match status" value="1"/>
</dbReference>
<dbReference type="GO" id="GO:0005886">
    <property type="term" value="C:plasma membrane"/>
    <property type="evidence" value="ECO:0007669"/>
    <property type="project" value="UniProtKB-SubCell"/>
</dbReference>
<dbReference type="FunFam" id="2.90.10.10:FF:000003">
    <property type="entry name" value="G-type lectin S-receptor-like serine/threonine-protein kinase"/>
    <property type="match status" value="1"/>
</dbReference>
<dbReference type="CDD" id="cd00028">
    <property type="entry name" value="B_lectin"/>
    <property type="match status" value="1"/>
</dbReference>
<evidence type="ECO:0000256" key="8">
    <source>
        <dbReference type="ARBA" id="ARBA00023157"/>
    </source>
</evidence>
<keyword evidence="7" id="KW-0808">Transferase</keyword>
<dbReference type="PANTHER" id="PTHR32444:SF250">
    <property type="entry name" value="NON-SPECIFIC SERINE_THREONINE PROTEIN KINASE"/>
    <property type="match status" value="1"/>
</dbReference>
<evidence type="ECO:0000256" key="10">
    <source>
        <dbReference type="SAM" id="SignalP"/>
    </source>
</evidence>
<dbReference type="Proteomes" id="UP000237105">
    <property type="component" value="Unassembled WGS sequence"/>
</dbReference>
<feature type="signal peptide" evidence="10">
    <location>
        <begin position="1"/>
        <end position="24"/>
    </location>
</feature>
<keyword evidence="2" id="KW-1003">Cell membrane</keyword>
<dbReference type="PANTHER" id="PTHR32444">
    <property type="entry name" value="BULB-TYPE LECTIN DOMAIN-CONTAINING PROTEIN"/>
    <property type="match status" value="1"/>
</dbReference>
<keyword evidence="9" id="KW-0325">Glycoprotein</keyword>
<keyword evidence="2" id="KW-0472">Membrane</keyword>
<evidence type="ECO:0000256" key="6">
    <source>
        <dbReference type="ARBA" id="ARBA00022734"/>
    </source>
</evidence>
<evidence type="ECO:0000256" key="2">
    <source>
        <dbReference type="ARBA" id="ARBA00022475"/>
    </source>
</evidence>
<dbReference type="InterPro" id="IPR001480">
    <property type="entry name" value="Bulb-type_lectin_dom"/>
</dbReference>
<keyword evidence="8" id="KW-1015">Disulfide bond</keyword>
<evidence type="ECO:0000259" key="11">
    <source>
        <dbReference type="PROSITE" id="PS50927"/>
    </source>
</evidence>
<feature type="chain" id="PRO_5015203210" evidence="10">
    <location>
        <begin position="25"/>
        <end position="225"/>
    </location>
</feature>
<dbReference type="GO" id="GO:0004674">
    <property type="term" value="F:protein serine/threonine kinase activity"/>
    <property type="evidence" value="ECO:0007669"/>
    <property type="project" value="UniProtKB-KW"/>
</dbReference>
<sequence length="225" mass="24867">MGTKSRGCDLSMFLLFCMLPSRYCYEIYNITSTQALSQGQTLVSSGQIFELGFFIPNNSANQYVGIWYKRISPRTVVWVANRENPVTIADSAMATLTIGSSGNLELVNGTDKYVIWSTSVHVPSNSSVVVLSNNGNLVLSDGVSGENLWQSFNHPTDTFLPGSVLGFNVKTGESYVLTFWKSESDPSPGNFTFGISSQSPPEVFIWINGLMPRWRSGPWDKSKFM</sequence>
<keyword evidence="7" id="KW-0418">Kinase</keyword>
<dbReference type="STRING" id="3476.A0A2P5BKI6"/>
<gene>
    <name evidence="12" type="ORF">PanWU01x14_230760</name>
</gene>
<keyword evidence="4" id="KW-0245">EGF-like domain</keyword>
<evidence type="ECO:0000313" key="12">
    <source>
        <dbReference type="EMBL" id="PON49304.1"/>
    </source>
</evidence>
<keyword evidence="6 12" id="KW-0430">Lectin</keyword>
<evidence type="ECO:0000256" key="9">
    <source>
        <dbReference type="ARBA" id="ARBA00023180"/>
    </source>
</evidence>
<evidence type="ECO:0000256" key="7">
    <source>
        <dbReference type="ARBA" id="ARBA00022777"/>
    </source>
</evidence>
<evidence type="ECO:0000256" key="1">
    <source>
        <dbReference type="ARBA" id="ARBA00004251"/>
    </source>
</evidence>
<dbReference type="EMBL" id="JXTB01000263">
    <property type="protein sequence ID" value="PON49304.1"/>
    <property type="molecule type" value="Genomic_DNA"/>
</dbReference>
<evidence type="ECO:0000256" key="4">
    <source>
        <dbReference type="ARBA" id="ARBA00022536"/>
    </source>
</evidence>
<protein>
    <submittedName>
        <fullName evidence="12">Bulb-type lectin domain containing protein</fullName>
    </submittedName>
</protein>
<organism evidence="12 13">
    <name type="scientific">Parasponia andersonii</name>
    <name type="common">Sponia andersonii</name>
    <dbReference type="NCBI Taxonomy" id="3476"/>
    <lineage>
        <taxon>Eukaryota</taxon>
        <taxon>Viridiplantae</taxon>
        <taxon>Streptophyta</taxon>
        <taxon>Embryophyta</taxon>
        <taxon>Tracheophyta</taxon>
        <taxon>Spermatophyta</taxon>
        <taxon>Magnoliopsida</taxon>
        <taxon>eudicotyledons</taxon>
        <taxon>Gunneridae</taxon>
        <taxon>Pentapetalae</taxon>
        <taxon>rosids</taxon>
        <taxon>fabids</taxon>
        <taxon>Rosales</taxon>
        <taxon>Cannabaceae</taxon>
        <taxon>Parasponia</taxon>
    </lineage>
</organism>
<dbReference type="GO" id="GO:0031625">
    <property type="term" value="F:ubiquitin protein ligase binding"/>
    <property type="evidence" value="ECO:0007669"/>
    <property type="project" value="UniProtKB-ARBA"/>
</dbReference>
<dbReference type="PROSITE" id="PS50927">
    <property type="entry name" value="BULB_LECTIN"/>
    <property type="match status" value="1"/>
</dbReference>
<dbReference type="Pfam" id="PF01453">
    <property type="entry name" value="B_lectin"/>
    <property type="match status" value="1"/>
</dbReference>
<accession>A0A2P5BKI6</accession>
<dbReference type="Gene3D" id="2.90.10.10">
    <property type="entry name" value="Bulb-type lectin domain"/>
    <property type="match status" value="1"/>
</dbReference>
<feature type="domain" description="Bulb-type lectin" evidence="11">
    <location>
        <begin position="27"/>
        <end position="152"/>
    </location>
</feature>
<dbReference type="GO" id="GO:0030246">
    <property type="term" value="F:carbohydrate binding"/>
    <property type="evidence" value="ECO:0007669"/>
    <property type="project" value="UniProtKB-KW"/>
</dbReference>
<evidence type="ECO:0000256" key="5">
    <source>
        <dbReference type="ARBA" id="ARBA00022729"/>
    </source>
</evidence>
<name>A0A2P5BKI6_PARAD</name>
<dbReference type="AlphaFoldDB" id="A0A2P5BKI6"/>
<evidence type="ECO:0000256" key="3">
    <source>
        <dbReference type="ARBA" id="ARBA00022527"/>
    </source>
</evidence>
<proteinExistence type="predicted"/>
<comment type="subcellular location">
    <subcellularLocation>
        <location evidence="1">Cell membrane</location>
        <topology evidence="1">Single-pass type I membrane protein</topology>
    </subcellularLocation>
</comment>
<dbReference type="OrthoDB" id="1934880at2759"/>
<evidence type="ECO:0000313" key="13">
    <source>
        <dbReference type="Proteomes" id="UP000237105"/>
    </source>
</evidence>
<keyword evidence="13" id="KW-1185">Reference proteome</keyword>
<feature type="non-terminal residue" evidence="12">
    <location>
        <position position="225"/>
    </location>
</feature>
<comment type="caution">
    <text evidence="12">The sequence shown here is derived from an EMBL/GenBank/DDBJ whole genome shotgun (WGS) entry which is preliminary data.</text>
</comment>
<reference evidence="13" key="1">
    <citation type="submission" date="2016-06" db="EMBL/GenBank/DDBJ databases">
        <title>Parallel loss of symbiosis genes in relatives of nitrogen-fixing non-legume Parasponia.</title>
        <authorList>
            <person name="Van Velzen R."/>
            <person name="Holmer R."/>
            <person name="Bu F."/>
            <person name="Rutten L."/>
            <person name="Van Zeijl A."/>
            <person name="Liu W."/>
            <person name="Santuari L."/>
            <person name="Cao Q."/>
            <person name="Sharma T."/>
            <person name="Shen D."/>
            <person name="Roswanjaya Y."/>
            <person name="Wardhani T."/>
            <person name="Kalhor M.S."/>
            <person name="Jansen J."/>
            <person name="Van den Hoogen J."/>
            <person name="Gungor B."/>
            <person name="Hartog M."/>
            <person name="Hontelez J."/>
            <person name="Verver J."/>
            <person name="Yang W.-C."/>
            <person name="Schijlen E."/>
            <person name="Repin R."/>
            <person name="Schilthuizen M."/>
            <person name="Schranz E."/>
            <person name="Heidstra R."/>
            <person name="Miyata K."/>
            <person name="Fedorova E."/>
            <person name="Kohlen W."/>
            <person name="Bisseling T."/>
            <person name="Smit S."/>
            <person name="Geurts R."/>
        </authorList>
    </citation>
    <scope>NUCLEOTIDE SEQUENCE [LARGE SCALE GENOMIC DNA]</scope>
    <source>
        <strain evidence="13">cv. WU1-14</strain>
    </source>
</reference>